<dbReference type="InterPro" id="IPR016040">
    <property type="entry name" value="NAD(P)-bd_dom"/>
</dbReference>
<keyword evidence="3" id="KW-1185">Reference proteome</keyword>
<name>A0A9W4U4R6_9PLEO</name>
<dbReference type="AlphaFoldDB" id="A0A9W4U4R6"/>
<dbReference type="InterPro" id="IPR036291">
    <property type="entry name" value="NAD(P)-bd_dom_sf"/>
</dbReference>
<comment type="caution">
    <text evidence="2">The sequence shown here is derived from an EMBL/GenBank/DDBJ whole genome shotgun (WGS) entry which is preliminary data.</text>
</comment>
<organism evidence="2 3">
    <name type="scientific">Periconia digitata</name>
    <dbReference type="NCBI Taxonomy" id="1303443"/>
    <lineage>
        <taxon>Eukaryota</taxon>
        <taxon>Fungi</taxon>
        <taxon>Dikarya</taxon>
        <taxon>Ascomycota</taxon>
        <taxon>Pezizomycotina</taxon>
        <taxon>Dothideomycetes</taxon>
        <taxon>Pleosporomycetidae</taxon>
        <taxon>Pleosporales</taxon>
        <taxon>Massarineae</taxon>
        <taxon>Periconiaceae</taxon>
        <taxon>Periconia</taxon>
    </lineage>
</organism>
<sequence>MHILLTGATGHIGHAILQTLLSHPSTTHITTLTRRPFTPPTPTPKHTNIVLTTFSTWPEEVLSQIKDADAMIWAMGASNADEAVNYEYPVAFQDSFLAALNNNNNTSKKDNKRFRFLYLSGALAESAQDTSLYFLAAARKVKGRTETFSLEFAERNSRFWRTWVLKPGGVYKEGSWGEYASWGLPKKLGSVGCEELAAFAVDVAVKGGEEEGRVLNERIVGRGREVLGR</sequence>
<proteinExistence type="predicted"/>
<dbReference type="PANTHER" id="PTHR14097:SF9">
    <property type="entry name" value="EPIMERASE, PUTATIVE (AFU_ORTHOLOGUE AFUA_8G07320)-RELATED"/>
    <property type="match status" value="1"/>
</dbReference>
<dbReference type="Pfam" id="PF13460">
    <property type="entry name" value="NAD_binding_10"/>
    <property type="match status" value="1"/>
</dbReference>
<dbReference type="PANTHER" id="PTHR14097">
    <property type="entry name" value="OXIDOREDUCTASE HTATIP2"/>
    <property type="match status" value="1"/>
</dbReference>
<dbReference type="SUPFAM" id="SSF51735">
    <property type="entry name" value="NAD(P)-binding Rossmann-fold domains"/>
    <property type="match status" value="1"/>
</dbReference>
<dbReference type="Gene3D" id="3.40.50.720">
    <property type="entry name" value="NAD(P)-binding Rossmann-like Domain"/>
    <property type="match status" value="1"/>
</dbReference>
<feature type="domain" description="NAD(P)-binding" evidence="1">
    <location>
        <begin position="7"/>
        <end position="99"/>
    </location>
</feature>
<dbReference type="Proteomes" id="UP001152607">
    <property type="component" value="Unassembled WGS sequence"/>
</dbReference>
<accession>A0A9W4U4R6</accession>
<gene>
    <name evidence="2" type="ORF">PDIGIT_LOCUS2269</name>
</gene>
<dbReference type="OrthoDB" id="3535423at2759"/>
<evidence type="ECO:0000313" key="2">
    <source>
        <dbReference type="EMBL" id="CAI6285133.1"/>
    </source>
</evidence>
<evidence type="ECO:0000313" key="3">
    <source>
        <dbReference type="Proteomes" id="UP001152607"/>
    </source>
</evidence>
<reference evidence="2" key="1">
    <citation type="submission" date="2023-01" db="EMBL/GenBank/DDBJ databases">
        <authorList>
            <person name="Van Ghelder C."/>
            <person name="Rancurel C."/>
        </authorList>
    </citation>
    <scope>NUCLEOTIDE SEQUENCE</scope>
    <source>
        <strain evidence="2">CNCM I-4278</strain>
    </source>
</reference>
<evidence type="ECO:0000259" key="1">
    <source>
        <dbReference type="Pfam" id="PF13460"/>
    </source>
</evidence>
<dbReference type="EMBL" id="CAOQHR010000001">
    <property type="protein sequence ID" value="CAI6285133.1"/>
    <property type="molecule type" value="Genomic_DNA"/>
</dbReference>
<protein>
    <recommendedName>
        <fullName evidence="1">NAD(P)-binding domain-containing protein</fullName>
    </recommendedName>
</protein>